<reference evidence="2 3" key="1">
    <citation type="submission" date="2024-07" db="EMBL/GenBank/DDBJ databases">
        <title>Genomic Encyclopedia of Type Strains, Phase V (KMG-V): Genome sequencing to study the core and pangenomes of soil and plant-associated prokaryotes.</title>
        <authorList>
            <person name="Whitman W."/>
        </authorList>
    </citation>
    <scope>NUCLEOTIDE SEQUENCE [LARGE SCALE GENOMIC DNA]</scope>
    <source>
        <strain evidence="2 3">USDA 222</strain>
    </source>
</reference>
<dbReference type="SUPFAM" id="SSF53474">
    <property type="entry name" value="alpha/beta-Hydrolases"/>
    <property type="match status" value="1"/>
</dbReference>
<sequence length="301" mass="33033">MRSSIPSLMIDPHRFSIGPADAEIAMLQWGESGKPPALLVHGTGFVAHVWHEVARELASTYTVYALDRRGHGASHKPGAYHFLDYADDVCRVVDTLDLRDIYGIGHSAGATDLLLAAKLLPGRFARLFVMEPTVMDPRAARSGGLSEESLARVQGTLRRRAEFDSADAVFERYRAAPAFADWTETSLRAYVRHGFAPLDDGRVRLCCTPEIEAAILLPIYEAMEQVYIGDARGNPFASLTKLDCPVRVTTAAKSGPIYKEMARRAVSLIPGVTTRVFENAGHCVAQEVPEHVVEAVREFAE</sequence>
<name>A0ABV4G960_9BRAD</name>
<keyword evidence="3" id="KW-1185">Reference proteome</keyword>
<protein>
    <submittedName>
        <fullName evidence="2">Pimeloyl-ACP methyl ester carboxylesterase</fullName>
    </submittedName>
</protein>
<proteinExistence type="predicted"/>
<feature type="domain" description="AB hydrolase-1" evidence="1">
    <location>
        <begin position="38"/>
        <end position="293"/>
    </location>
</feature>
<organism evidence="2 3">
    <name type="scientific">Bradyrhizobium yuanmingense</name>
    <dbReference type="NCBI Taxonomy" id="108015"/>
    <lineage>
        <taxon>Bacteria</taxon>
        <taxon>Pseudomonadati</taxon>
        <taxon>Pseudomonadota</taxon>
        <taxon>Alphaproteobacteria</taxon>
        <taxon>Hyphomicrobiales</taxon>
        <taxon>Nitrobacteraceae</taxon>
        <taxon>Bradyrhizobium</taxon>
    </lineage>
</organism>
<dbReference type="Proteomes" id="UP001565474">
    <property type="component" value="Unassembled WGS sequence"/>
</dbReference>
<accession>A0ABV4G960</accession>
<gene>
    <name evidence="2" type="ORF">ABH992_000853</name>
</gene>
<evidence type="ECO:0000259" key="1">
    <source>
        <dbReference type="Pfam" id="PF12697"/>
    </source>
</evidence>
<comment type="caution">
    <text evidence="2">The sequence shown here is derived from an EMBL/GenBank/DDBJ whole genome shotgun (WGS) entry which is preliminary data.</text>
</comment>
<dbReference type="EMBL" id="JBGBZN010000002">
    <property type="protein sequence ID" value="MEY9468454.1"/>
    <property type="molecule type" value="Genomic_DNA"/>
</dbReference>
<dbReference type="InterPro" id="IPR050266">
    <property type="entry name" value="AB_hydrolase_sf"/>
</dbReference>
<dbReference type="Pfam" id="PF12697">
    <property type="entry name" value="Abhydrolase_6"/>
    <property type="match status" value="1"/>
</dbReference>
<evidence type="ECO:0000313" key="3">
    <source>
        <dbReference type="Proteomes" id="UP001565474"/>
    </source>
</evidence>
<dbReference type="InterPro" id="IPR000073">
    <property type="entry name" value="AB_hydrolase_1"/>
</dbReference>
<dbReference type="InterPro" id="IPR029058">
    <property type="entry name" value="AB_hydrolase_fold"/>
</dbReference>
<dbReference type="PANTHER" id="PTHR43798">
    <property type="entry name" value="MONOACYLGLYCEROL LIPASE"/>
    <property type="match status" value="1"/>
</dbReference>
<dbReference type="PANTHER" id="PTHR43798:SF33">
    <property type="entry name" value="HYDROLASE, PUTATIVE (AFU_ORTHOLOGUE AFUA_2G14860)-RELATED"/>
    <property type="match status" value="1"/>
</dbReference>
<dbReference type="Gene3D" id="3.40.50.1820">
    <property type="entry name" value="alpha/beta hydrolase"/>
    <property type="match status" value="1"/>
</dbReference>
<evidence type="ECO:0000313" key="2">
    <source>
        <dbReference type="EMBL" id="MEY9468454.1"/>
    </source>
</evidence>